<evidence type="ECO:0000313" key="4">
    <source>
        <dbReference type="Proteomes" id="UP000746595"/>
    </source>
</evidence>
<protein>
    <submittedName>
        <fullName evidence="3">DUF3093 domain-containing protein</fullName>
    </submittedName>
</protein>
<dbReference type="RefSeq" id="WP_168153217.1">
    <property type="nucleotide sequence ID" value="NZ_JAAWVT010000011.1"/>
</dbReference>
<dbReference type="InterPro" id="IPR021443">
    <property type="entry name" value="DUF3093"/>
</dbReference>
<keyword evidence="4" id="KW-1185">Reference proteome</keyword>
<name>A0ABX1G9S6_9MICC</name>
<keyword evidence="2" id="KW-0472">Membrane</keyword>
<feature type="transmembrane region" description="Helical" evidence="2">
    <location>
        <begin position="23"/>
        <end position="40"/>
    </location>
</feature>
<keyword evidence="2" id="KW-1133">Transmembrane helix</keyword>
<accession>A0ABX1G9S6</accession>
<feature type="transmembrane region" description="Helical" evidence="2">
    <location>
        <begin position="47"/>
        <end position="64"/>
    </location>
</feature>
<evidence type="ECO:0000256" key="2">
    <source>
        <dbReference type="SAM" id="Phobius"/>
    </source>
</evidence>
<comment type="caution">
    <text evidence="3">The sequence shown here is derived from an EMBL/GenBank/DDBJ whole genome shotgun (WGS) entry which is preliminary data.</text>
</comment>
<evidence type="ECO:0000313" key="3">
    <source>
        <dbReference type="EMBL" id="NKG22441.1"/>
    </source>
</evidence>
<evidence type="ECO:0000256" key="1">
    <source>
        <dbReference type="SAM" id="MobiDB-lite"/>
    </source>
</evidence>
<sequence length="187" mass="20135">MAENISPAIPTTVHFREKLWPSWWVWLASLGLGVTAAVAFLPIGLKWGVIAGLVALALIAFALLNSTPTIEVTDESVRVGRATIERKFIGDATGYRGADAYHQRGPGLNGIAFMCIRGWIDPVVRIEITDERDSTPYWLTSTRRPEELTAALGGLMVEYRNATEAGDDTTDTAPTAGDSEATGTESA</sequence>
<feature type="region of interest" description="Disordered" evidence="1">
    <location>
        <begin position="163"/>
        <end position="187"/>
    </location>
</feature>
<proteinExistence type="predicted"/>
<gene>
    <name evidence="3" type="ORF">HED64_17220</name>
</gene>
<organism evidence="3 4">
    <name type="scientific">Paeniglutamicibacter terrestris</name>
    <dbReference type="NCBI Taxonomy" id="2723403"/>
    <lineage>
        <taxon>Bacteria</taxon>
        <taxon>Bacillati</taxon>
        <taxon>Actinomycetota</taxon>
        <taxon>Actinomycetes</taxon>
        <taxon>Micrococcales</taxon>
        <taxon>Micrococcaceae</taxon>
        <taxon>Paeniglutamicibacter</taxon>
    </lineage>
</organism>
<dbReference type="Pfam" id="PF11292">
    <property type="entry name" value="DUF3093"/>
    <property type="match status" value="1"/>
</dbReference>
<dbReference type="Proteomes" id="UP000746595">
    <property type="component" value="Unassembled WGS sequence"/>
</dbReference>
<dbReference type="EMBL" id="JAAWVT010000011">
    <property type="protein sequence ID" value="NKG22441.1"/>
    <property type="molecule type" value="Genomic_DNA"/>
</dbReference>
<reference evidence="3 4" key="1">
    <citation type="submission" date="2020-04" db="EMBL/GenBank/DDBJ databases">
        <title>Paeniglutamicibacter sp. ANT13_2, a novel actinomycete isolated from sediment in Antarctica.</title>
        <authorList>
            <person name="Sakdapetsiri C."/>
            <person name="Pinyakong O."/>
        </authorList>
    </citation>
    <scope>NUCLEOTIDE SEQUENCE [LARGE SCALE GENOMIC DNA]</scope>
    <source>
        <strain evidence="3 4">ANT13_2</strain>
    </source>
</reference>
<keyword evidence="2" id="KW-0812">Transmembrane</keyword>